<name>A0ABT5JZM5_9BURK</name>
<evidence type="ECO:0000313" key="2">
    <source>
        <dbReference type="EMBL" id="MDC8756942.1"/>
    </source>
</evidence>
<gene>
    <name evidence="2" type="ORF">OIK44_04990</name>
</gene>
<evidence type="ECO:0000313" key="3">
    <source>
        <dbReference type="Proteomes" id="UP001221208"/>
    </source>
</evidence>
<evidence type="ECO:0000256" key="1">
    <source>
        <dbReference type="SAM" id="Phobius"/>
    </source>
</evidence>
<organism evidence="2 3">
    <name type="scientific">Janthinobacterium fluminis</name>
    <dbReference type="NCBI Taxonomy" id="2987524"/>
    <lineage>
        <taxon>Bacteria</taxon>
        <taxon>Pseudomonadati</taxon>
        <taxon>Pseudomonadota</taxon>
        <taxon>Betaproteobacteria</taxon>
        <taxon>Burkholderiales</taxon>
        <taxon>Oxalobacteraceae</taxon>
        <taxon>Janthinobacterium</taxon>
    </lineage>
</organism>
<feature type="transmembrane region" description="Helical" evidence="1">
    <location>
        <begin position="156"/>
        <end position="179"/>
    </location>
</feature>
<keyword evidence="1" id="KW-0812">Transmembrane</keyword>
<protein>
    <submittedName>
        <fullName evidence="2">Uncharacterized protein</fullName>
    </submittedName>
</protein>
<reference evidence="2 3" key="1">
    <citation type="submission" date="2022-10" db="EMBL/GenBank/DDBJ databases">
        <title>Janthinobacterium sp. hw3 Genome sequencing.</title>
        <authorList>
            <person name="Park S."/>
        </authorList>
    </citation>
    <scope>NUCLEOTIDE SEQUENCE [LARGE SCALE GENOMIC DNA]</scope>
    <source>
        <strain evidence="3">hw3</strain>
    </source>
</reference>
<keyword evidence="1" id="KW-1133">Transmembrane helix</keyword>
<dbReference type="RefSeq" id="WP_273669597.1">
    <property type="nucleotide sequence ID" value="NZ_JAQQXR010000001.1"/>
</dbReference>
<keyword evidence="3" id="KW-1185">Reference proteome</keyword>
<sequence>MSDITNLASTENCSVARLYGVTSQQTCFVQYMYLLEFIYNRLDGDKLLLARKLMYRPWACDPDLLAKHVPGKLPARFAKTRRYCAAIITPEKAPRRFFRLCLRHLTLCAYVVAGRREVIPADARMFEMQEAFVGQAIEDLASAGISFRALPAQDQAAFVSLYALAWCCVCCMAGIFVPFCPKSHYQLACDEDLKEALRLYWFGHHWSFQSNIADLSLREAVVSQLQSSGAWLERAAKAHAPAFQWFVTNTLDKYVSFHEDFSSLIYAKDKKHYEAIYRKTELICYFYLKSYENSKTLSIRDTMFAYNAALPHDYAIAAVHAAGFSQDELGALLEESENKGEGEALIVRSGPDNIRMGLLGLKYAISSYLKPMLVAMKTRGDWFDKKYIPAYLKQRVEDRRFRFGPEVKPSSDKEGKYDIDLLVADEQLGRLYFCQIKHRVATLLPHFRDEFDEYTRNKQLDHAVDQLMGTKAQFGKQIFVDKLRKSLQKAGASPAFIAKVDTAFLERSTGFIVIHTIENLDFAVKDGIAFYEWNTFRNLVRGQITVFTKESATVMAPDLRGLALDDPNRLSSALMAWSATHGDDNPLHPDKQWFYALNSHFQMEEAWDIKLWNRRIGSFRGASLAFPIM</sequence>
<proteinExistence type="predicted"/>
<comment type="caution">
    <text evidence="2">The sequence shown here is derived from an EMBL/GenBank/DDBJ whole genome shotgun (WGS) entry which is preliminary data.</text>
</comment>
<accession>A0ABT5JZM5</accession>
<dbReference type="Proteomes" id="UP001221208">
    <property type="component" value="Unassembled WGS sequence"/>
</dbReference>
<dbReference type="EMBL" id="JAQQXR010000001">
    <property type="protein sequence ID" value="MDC8756942.1"/>
    <property type="molecule type" value="Genomic_DNA"/>
</dbReference>
<keyword evidence="1" id="KW-0472">Membrane</keyword>